<evidence type="ECO:0000313" key="2">
    <source>
        <dbReference type="EMBL" id="KQK25525.1"/>
    </source>
</evidence>
<dbReference type="Proteomes" id="UP000051682">
    <property type="component" value="Unassembled WGS sequence"/>
</dbReference>
<keyword evidence="3" id="KW-1185">Reference proteome</keyword>
<dbReference type="AlphaFoldDB" id="A0A0Q3HSP3"/>
<comment type="caution">
    <text evidence="2">The sequence shown here is derived from an EMBL/GenBank/DDBJ whole genome shotgun (WGS) entry which is preliminary data.</text>
</comment>
<protein>
    <recommendedName>
        <fullName evidence="4">DUF1294 domain-containing protein</fullName>
    </recommendedName>
</protein>
<gene>
    <name evidence="2" type="ORF">AR438_07900</name>
</gene>
<organism evidence="2 3">
    <name type="scientific">Chryseobacterium aquaticum</name>
    <dbReference type="NCBI Taxonomy" id="452084"/>
    <lineage>
        <taxon>Bacteria</taxon>
        <taxon>Pseudomonadati</taxon>
        <taxon>Bacteroidota</taxon>
        <taxon>Flavobacteriia</taxon>
        <taxon>Flavobacteriales</taxon>
        <taxon>Weeksellaceae</taxon>
        <taxon>Chryseobacterium group</taxon>
        <taxon>Chryseobacterium</taxon>
    </lineage>
</organism>
<dbReference type="EMBL" id="LLYZ01000005">
    <property type="protein sequence ID" value="KQK25525.1"/>
    <property type="molecule type" value="Genomic_DNA"/>
</dbReference>
<dbReference type="RefSeq" id="WP_056014042.1">
    <property type="nucleotide sequence ID" value="NZ_LLYZ01000005.1"/>
</dbReference>
<reference evidence="2 3" key="1">
    <citation type="submission" date="2015-10" db="EMBL/GenBank/DDBJ databases">
        <title>Chryseobacterium aquaticum genome.</title>
        <authorList>
            <person name="Newman J.D."/>
            <person name="Ferguson M.B."/>
            <person name="Miller J.R."/>
        </authorList>
    </citation>
    <scope>NUCLEOTIDE SEQUENCE [LARGE SCALE GENOMIC DNA]</scope>
    <source>
        <strain evidence="2 3">KCTC 12483</strain>
    </source>
</reference>
<dbReference type="Pfam" id="PF06961">
    <property type="entry name" value="DUF1294"/>
    <property type="match status" value="1"/>
</dbReference>
<evidence type="ECO:0000256" key="1">
    <source>
        <dbReference type="SAM" id="Phobius"/>
    </source>
</evidence>
<feature type="transmembrane region" description="Helical" evidence="1">
    <location>
        <begin position="63"/>
        <end position="85"/>
    </location>
</feature>
<keyword evidence="1" id="KW-0472">Membrane</keyword>
<proteinExistence type="predicted"/>
<accession>A0A0Q3HSP3</accession>
<keyword evidence="1" id="KW-0812">Transmembrane</keyword>
<feature type="transmembrane region" description="Helical" evidence="1">
    <location>
        <begin position="33"/>
        <end position="54"/>
    </location>
</feature>
<evidence type="ECO:0000313" key="3">
    <source>
        <dbReference type="Proteomes" id="UP000051682"/>
    </source>
</evidence>
<evidence type="ECO:0008006" key="4">
    <source>
        <dbReference type="Google" id="ProtNLM"/>
    </source>
</evidence>
<dbReference type="OrthoDB" id="1080927at2"/>
<keyword evidence="1" id="KW-1133">Transmembrane helix</keyword>
<sequence>MFYFFIIINLITFATFALDKWKAVKHKRRISEFSLLSLSFIGGTAGAVLGMLVFRHKVLKKSFLWKIGFIIFFQILLVFLSQFVLSSFRMC</sequence>
<name>A0A0Q3HSP3_9FLAO</name>
<dbReference type="InterPro" id="IPR010718">
    <property type="entry name" value="DUF1294"/>
</dbReference>